<protein>
    <submittedName>
        <fullName evidence="1">Uncharacterized protein</fullName>
    </submittedName>
</protein>
<proteinExistence type="predicted"/>
<organism evidence="1">
    <name type="scientific">Rhipicephalus zambeziensis</name>
    <dbReference type="NCBI Taxonomy" id="60191"/>
    <lineage>
        <taxon>Eukaryota</taxon>
        <taxon>Metazoa</taxon>
        <taxon>Ecdysozoa</taxon>
        <taxon>Arthropoda</taxon>
        <taxon>Chelicerata</taxon>
        <taxon>Arachnida</taxon>
        <taxon>Acari</taxon>
        <taxon>Parasitiformes</taxon>
        <taxon>Ixodida</taxon>
        <taxon>Ixodoidea</taxon>
        <taxon>Ixodidae</taxon>
        <taxon>Rhipicephalinae</taxon>
        <taxon>Rhipicephalus</taxon>
        <taxon>Rhipicephalus</taxon>
    </lineage>
</organism>
<name>A0A224YE65_9ACAR</name>
<sequence length="114" mass="13074">MSDVRFYSLSFFFCPRSMTYQHSKTSAAQSSRFTCRSSKRHAVLFPVMLRCNYIVITSTKMGPRALKVSDGVVSFILLSIQRYRMQAAEEEDKRKTERFTNAELGILPCTVEGE</sequence>
<accession>A0A224YE65</accession>
<evidence type="ECO:0000313" key="1">
    <source>
        <dbReference type="EMBL" id="MAA12711.1"/>
    </source>
</evidence>
<dbReference type="AlphaFoldDB" id="A0A224YE65"/>
<dbReference type="EMBL" id="GFPF01001565">
    <property type="protein sequence ID" value="MAA12711.1"/>
    <property type="molecule type" value="Transcribed_RNA"/>
</dbReference>
<reference evidence="1" key="1">
    <citation type="journal article" date="2017" name="Parasit. Vectors">
        <title>Sialotranscriptomics of Rhipicephalus zambeziensis reveals intricate expression profiles of secretory proteins and suggests tight temporal transcriptional regulation during blood-feeding.</title>
        <authorList>
            <person name="de Castro M.H."/>
            <person name="de Klerk D."/>
            <person name="Pienaar R."/>
            <person name="Rees D.J.G."/>
            <person name="Mans B.J."/>
        </authorList>
    </citation>
    <scope>NUCLEOTIDE SEQUENCE</scope>
    <source>
        <tissue evidence="1">Salivary glands</tissue>
    </source>
</reference>